<protein>
    <submittedName>
        <fullName evidence="2">Uncharacterized protein</fullName>
    </submittedName>
</protein>
<proteinExistence type="predicted"/>
<reference evidence="2" key="1">
    <citation type="submission" date="2024-02" db="EMBL/GenBank/DDBJ databases">
        <title>Complete genome sequence of Xanthomonas sp. 10-10.</title>
        <authorList>
            <person name="Biessy A."/>
            <person name="Ciotola M."/>
            <person name="Cadieux M."/>
            <person name="Soufiane B."/>
            <person name="Laforest M."/>
            <person name="Filion M."/>
        </authorList>
    </citation>
    <scope>NUCLEOTIDE SEQUENCE</scope>
    <source>
        <strain evidence="2">10-10</strain>
    </source>
</reference>
<sequence length="156" mass="16471">MFDVDHWLSHTHRLGDWISTCSMDGHIHYFDGVCWQTLQTSAEDGLNAVFVASQGSIYAAALDGYIRLIESHRGQIVSAVGGKRLNALHGFASHCPYAVGDGPCSCSITNLLSLSGSLANPTNQALAEATCRLTPDHDSPAGSPSPAGCASARRVC</sequence>
<name>A0AAU7P303_9XANT</name>
<evidence type="ECO:0000256" key="1">
    <source>
        <dbReference type="SAM" id="MobiDB-lite"/>
    </source>
</evidence>
<accession>A0AAU7P303</accession>
<dbReference type="AlphaFoldDB" id="A0AAU7P303"/>
<feature type="compositionally biased region" description="Low complexity" evidence="1">
    <location>
        <begin position="140"/>
        <end position="156"/>
    </location>
</feature>
<dbReference type="InterPro" id="IPR036322">
    <property type="entry name" value="WD40_repeat_dom_sf"/>
</dbReference>
<gene>
    <name evidence="2" type="ORF">VZ068_11050</name>
</gene>
<feature type="region of interest" description="Disordered" evidence="1">
    <location>
        <begin position="134"/>
        <end position="156"/>
    </location>
</feature>
<dbReference type="EMBL" id="CP144460">
    <property type="protein sequence ID" value="XBS36073.1"/>
    <property type="molecule type" value="Genomic_DNA"/>
</dbReference>
<organism evidence="2">
    <name type="scientific">Xanthomonas sp. 10-10</name>
    <dbReference type="NCBI Taxonomy" id="3115848"/>
    <lineage>
        <taxon>Bacteria</taxon>
        <taxon>Pseudomonadati</taxon>
        <taxon>Pseudomonadota</taxon>
        <taxon>Gammaproteobacteria</taxon>
        <taxon>Lysobacterales</taxon>
        <taxon>Lysobacteraceae</taxon>
        <taxon>Xanthomonas</taxon>
    </lineage>
</organism>
<dbReference type="RefSeq" id="WP_349655351.1">
    <property type="nucleotide sequence ID" value="NZ_CP144460.1"/>
</dbReference>
<evidence type="ECO:0000313" key="2">
    <source>
        <dbReference type="EMBL" id="XBS36073.1"/>
    </source>
</evidence>
<dbReference type="SUPFAM" id="SSF50978">
    <property type="entry name" value="WD40 repeat-like"/>
    <property type="match status" value="1"/>
</dbReference>